<evidence type="ECO:0000313" key="2">
    <source>
        <dbReference type="EMBL" id="TKA31787.1"/>
    </source>
</evidence>
<dbReference type="AlphaFoldDB" id="A0A4U0U9L5"/>
<dbReference type="PANTHER" id="PTHR23225:SF2">
    <property type="entry name" value="AT09679P-RELATED"/>
    <property type="match status" value="1"/>
</dbReference>
<dbReference type="Gene3D" id="3.30.160.60">
    <property type="entry name" value="Classic Zinc Finger"/>
    <property type="match status" value="1"/>
</dbReference>
<dbReference type="EMBL" id="NAJL01000007">
    <property type="protein sequence ID" value="TKA31787.1"/>
    <property type="molecule type" value="Genomic_DNA"/>
</dbReference>
<gene>
    <name evidence="2" type="ORF">B0A50_01866</name>
</gene>
<feature type="region of interest" description="Disordered" evidence="1">
    <location>
        <begin position="74"/>
        <end position="130"/>
    </location>
</feature>
<evidence type="ECO:0008006" key="4">
    <source>
        <dbReference type="Google" id="ProtNLM"/>
    </source>
</evidence>
<evidence type="ECO:0000256" key="1">
    <source>
        <dbReference type="SAM" id="MobiDB-lite"/>
    </source>
</evidence>
<comment type="caution">
    <text evidence="2">The sequence shown here is derived from an EMBL/GenBank/DDBJ whole genome shotgun (WGS) entry which is preliminary data.</text>
</comment>
<dbReference type="PANTHER" id="PTHR23225">
    <property type="entry name" value="ZINC FINGER PROTEIN"/>
    <property type="match status" value="1"/>
</dbReference>
<dbReference type="OrthoDB" id="5388486at2759"/>
<evidence type="ECO:0000313" key="3">
    <source>
        <dbReference type="Proteomes" id="UP000308549"/>
    </source>
</evidence>
<feature type="compositionally biased region" description="Basic residues" evidence="1">
    <location>
        <begin position="110"/>
        <end position="121"/>
    </location>
</feature>
<protein>
    <recommendedName>
        <fullName evidence="4">C2H2-type domain-containing protein</fullName>
    </recommendedName>
</protein>
<dbReference type="GO" id="GO:0003700">
    <property type="term" value="F:DNA-binding transcription factor activity"/>
    <property type="evidence" value="ECO:0007669"/>
    <property type="project" value="InterPro"/>
</dbReference>
<sequence length="325" mass="37250">MNLEYHDARQSRLGTGAGHCVALHDVQQYADAQLEKISFDDEHIAYGTSAQEGYHPMAMDGEVRRHGLILPSQRDADNDTFEMDSNEVKPLRRKRHSHRKIDPPYSPSKITKRPSGSKRRSCSGAKASSDINTSAKTNIHRTFHCPFALYGCQSTFGSKNEWKRHVSTQHMRLGYWRCDQCPHSNHRPNDFNRKDLFIQHVRRMHAISTDDARLTKKRKAGNSVRGHKDDAEEAELANIARRCHRQLRSAPERSSCLFCDARFDGASSWEERMEHVGKHMEAAKKTEEAPKTLGVWRHDQVFEDWLLAEGLVVRVKGRVVLADMQ</sequence>
<dbReference type="InterPro" id="IPR039970">
    <property type="entry name" value="TF_Grauzone"/>
</dbReference>
<reference evidence="2 3" key="1">
    <citation type="submission" date="2017-03" db="EMBL/GenBank/DDBJ databases">
        <title>Genomes of endolithic fungi from Antarctica.</title>
        <authorList>
            <person name="Coleine C."/>
            <person name="Masonjones S."/>
            <person name="Stajich J.E."/>
        </authorList>
    </citation>
    <scope>NUCLEOTIDE SEQUENCE [LARGE SCALE GENOMIC DNA]</scope>
    <source>
        <strain evidence="2 3">CCFEE 6315</strain>
    </source>
</reference>
<proteinExistence type="predicted"/>
<name>A0A4U0U9L5_9PEZI</name>
<organism evidence="2 3">
    <name type="scientific">Salinomyces thailandicus</name>
    <dbReference type="NCBI Taxonomy" id="706561"/>
    <lineage>
        <taxon>Eukaryota</taxon>
        <taxon>Fungi</taxon>
        <taxon>Dikarya</taxon>
        <taxon>Ascomycota</taxon>
        <taxon>Pezizomycotina</taxon>
        <taxon>Dothideomycetes</taxon>
        <taxon>Dothideomycetidae</taxon>
        <taxon>Mycosphaerellales</taxon>
        <taxon>Teratosphaeriaceae</taxon>
        <taxon>Salinomyces</taxon>
    </lineage>
</organism>
<dbReference type="Proteomes" id="UP000308549">
    <property type="component" value="Unassembled WGS sequence"/>
</dbReference>
<feature type="region of interest" description="Disordered" evidence="1">
    <location>
        <begin position="210"/>
        <end position="229"/>
    </location>
</feature>
<keyword evidence="3" id="KW-1185">Reference proteome</keyword>
<accession>A0A4U0U9L5</accession>